<dbReference type="Proteomes" id="UP000631114">
    <property type="component" value="Unassembled WGS sequence"/>
</dbReference>
<dbReference type="OrthoDB" id="782148at2759"/>
<dbReference type="AlphaFoldDB" id="A0A835I5C9"/>
<dbReference type="EMBL" id="JADFTS010000004">
    <property type="protein sequence ID" value="KAF9609957.1"/>
    <property type="molecule type" value="Genomic_DNA"/>
</dbReference>
<organism evidence="1 2">
    <name type="scientific">Coptis chinensis</name>
    <dbReference type="NCBI Taxonomy" id="261450"/>
    <lineage>
        <taxon>Eukaryota</taxon>
        <taxon>Viridiplantae</taxon>
        <taxon>Streptophyta</taxon>
        <taxon>Embryophyta</taxon>
        <taxon>Tracheophyta</taxon>
        <taxon>Spermatophyta</taxon>
        <taxon>Magnoliopsida</taxon>
        <taxon>Ranunculales</taxon>
        <taxon>Ranunculaceae</taxon>
        <taxon>Coptidoideae</taxon>
        <taxon>Coptis</taxon>
    </lineage>
</organism>
<gene>
    <name evidence="1" type="ORF">IFM89_019513</name>
</gene>
<name>A0A835I5C9_9MAGN</name>
<evidence type="ECO:0000313" key="2">
    <source>
        <dbReference type="Proteomes" id="UP000631114"/>
    </source>
</evidence>
<protein>
    <submittedName>
        <fullName evidence="1">Uncharacterized protein</fullName>
    </submittedName>
</protein>
<evidence type="ECO:0000313" key="1">
    <source>
        <dbReference type="EMBL" id="KAF9609957.1"/>
    </source>
</evidence>
<accession>A0A835I5C9</accession>
<keyword evidence="2" id="KW-1185">Reference proteome</keyword>
<proteinExistence type="predicted"/>
<sequence>MMITIHKSVVVNQMGMKKAIHMKTCCLEKVNIQKYHGVSFTEIGDSCVVSMRLDNGSVASLMLTSGLITAYKAHMWHGSTLEVLHTIVSEGEGGAAVIQGGMFEIQVYKPRWSPMVTPTLGLSMMWEETRRLYRRSHLSIPILIL</sequence>
<reference evidence="1 2" key="1">
    <citation type="submission" date="2020-10" db="EMBL/GenBank/DDBJ databases">
        <title>The Coptis chinensis genome and diversification of protoberbering-type alkaloids.</title>
        <authorList>
            <person name="Wang B."/>
            <person name="Shu S."/>
            <person name="Song C."/>
            <person name="Liu Y."/>
        </authorList>
    </citation>
    <scope>NUCLEOTIDE SEQUENCE [LARGE SCALE GENOMIC DNA]</scope>
    <source>
        <strain evidence="1">HL-2020</strain>
        <tissue evidence="1">Leaf</tissue>
    </source>
</reference>
<comment type="caution">
    <text evidence="1">The sequence shown here is derived from an EMBL/GenBank/DDBJ whole genome shotgun (WGS) entry which is preliminary data.</text>
</comment>